<dbReference type="RefSeq" id="WP_014451296.1">
    <property type="nucleotide sequence ID" value="NZ_FRDJ01000001.1"/>
</dbReference>
<dbReference type="InterPro" id="IPR041682">
    <property type="entry name" value="AAA_14"/>
</dbReference>
<dbReference type="SMART" id="SM00382">
    <property type="entry name" value="AAA"/>
    <property type="match status" value="1"/>
</dbReference>
<dbReference type="Pfam" id="PF13635">
    <property type="entry name" value="DUF4143"/>
    <property type="match status" value="1"/>
</dbReference>
<dbReference type="InterPro" id="IPR011335">
    <property type="entry name" value="Restrct_endonuc-II-like"/>
</dbReference>
<organism evidence="2 3">
    <name type="scientific">Fervidobacterium gondwanense DSM 13020</name>
    <dbReference type="NCBI Taxonomy" id="1121883"/>
    <lineage>
        <taxon>Bacteria</taxon>
        <taxon>Thermotogati</taxon>
        <taxon>Thermotogota</taxon>
        <taxon>Thermotogae</taxon>
        <taxon>Thermotogales</taxon>
        <taxon>Fervidobacteriaceae</taxon>
        <taxon>Fervidobacterium</taxon>
    </lineage>
</organism>
<dbReference type="AlphaFoldDB" id="A0A1M7RS58"/>
<dbReference type="InterPro" id="IPR003593">
    <property type="entry name" value="AAA+_ATPase"/>
</dbReference>
<dbReference type="SUPFAM" id="SSF52980">
    <property type="entry name" value="Restriction endonuclease-like"/>
    <property type="match status" value="1"/>
</dbReference>
<protein>
    <recommendedName>
        <fullName evidence="1">AAA+ ATPase domain-containing protein</fullName>
    </recommendedName>
</protein>
<evidence type="ECO:0000259" key="1">
    <source>
        <dbReference type="SMART" id="SM00382"/>
    </source>
</evidence>
<dbReference type="InterPro" id="IPR027417">
    <property type="entry name" value="P-loop_NTPase"/>
</dbReference>
<dbReference type="EMBL" id="FRDJ01000001">
    <property type="protein sequence ID" value="SHN48928.1"/>
    <property type="molecule type" value="Genomic_DNA"/>
</dbReference>
<dbReference type="SUPFAM" id="SSF52540">
    <property type="entry name" value="P-loop containing nucleoside triphosphate hydrolases"/>
    <property type="match status" value="1"/>
</dbReference>
<reference evidence="3" key="1">
    <citation type="submission" date="2016-12" db="EMBL/GenBank/DDBJ databases">
        <authorList>
            <person name="Varghese N."/>
            <person name="Submissions S."/>
        </authorList>
    </citation>
    <scope>NUCLEOTIDE SEQUENCE [LARGE SCALE GENOMIC DNA]</scope>
    <source>
        <strain evidence="3">DSM 13020</strain>
    </source>
</reference>
<dbReference type="CDD" id="cd00009">
    <property type="entry name" value="AAA"/>
    <property type="match status" value="1"/>
</dbReference>
<dbReference type="InterPro" id="IPR025420">
    <property type="entry name" value="DUF4143"/>
</dbReference>
<dbReference type="Gene3D" id="3.40.50.300">
    <property type="entry name" value="P-loop containing nucleotide triphosphate hydrolases"/>
    <property type="match status" value="1"/>
</dbReference>
<dbReference type="Pfam" id="PF13173">
    <property type="entry name" value="AAA_14"/>
    <property type="match status" value="1"/>
</dbReference>
<dbReference type="STRING" id="1121883.SAMN02745226_00073"/>
<evidence type="ECO:0000313" key="3">
    <source>
        <dbReference type="Proteomes" id="UP000184207"/>
    </source>
</evidence>
<dbReference type="OrthoDB" id="9783412at2"/>
<dbReference type="Proteomes" id="UP000184207">
    <property type="component" value="Unassembled WGS sequence"/>
</dbReference>
<name>A0A1M7RS58_FERGO</name>
<dbReference type="PANTHER" id="PTHR43566:SF1">
    <property type="entry name" value="AAA+ ATPASE DOMAIN-CONTAINING PROTEIN"/>
    <property type="match status" value="1"/>
</dbReference>
<keyword evidence="3" id="KW-1185">Reference proteome</keyword>
<feature type="domain" description="AAA+ ATPase" evidence="1">
    <location>
        <begin position="18"/>
        <end position="135"/>
    </location>
</feature>
<proteinExistence type="predicted"/>
<gene>
    <name evidence="2" type="ORF">SAMN02745226_00073</name>
</gene>
<accession>A0A1M7RS58</accession>
<sequence>MRLIKREIVKELRQHLQKPEITFLVGPRQAGKTTILRILENELKAQGKKTLFLNLDIEEDKMHFSSQSSLLKKIELEIGKEGFVFIDEIQRKEDAGVFLKGIYDMGLPYKFIVSGSGSVELKERLHESLAGRKRLFEISTLSFEEFVNFKTDYRYEMNLETFFDLEKAKTLSLLNEYLHFGGYPRVVLEDQLKEKRLTISEIYRSYVEKDITYLLRVVRIEEFTTLVRILASLSGRMLNLTNLSSEAGVSSKTVKQYLWYLQQTYIIDLITPFSTNRIKELTKAPTAYFTDLGLRNYAAGVFGNLADFGFVFQNFVYLKLKRLSKEHDFTVHFWRTKDNAEVDFVLTKEDKIIPIEVKYKSIEEPAATRSLQSFINRYDPEKAILVNIFGRRTERIKDTTLELVPFYMLDKLISGLFS</sequence>
<evidence type="ECO:0000313" key="2">
    <source>
        <dbReference type="EMBL" id="SHN48928.1"/>
    </source>
</evidence>
<dbReference type="PANTHER" id="PTHR43566">
    <property type="entry name" value="CONSERVED PROTEIN"/>
    <property type="match status" value="1"/>
</dbReference>